<evidence type="ECO:0000256" key="1">
    <source>
        <dbReference type="SAM" id="SignalP"/>
    </source>
</evidence>
<proteinExistence type="predicted"/>
<keyword evidence="3" id="KW-1185">Reference proteome</keyword>
<evidence type="ECO:0000313" key="2">
    <source>
        <dbReference type="EMBL" id="KAJ3252052.1"/>
    </source>
</evidence>
<name>A0AAD5UAT8_9FUNG</name>
<feature type="chain" id="PRO_5041964281" evidence="1">
    <location>
        <begin position="20"/>
        <end position="132"/>
    </location>
</feature>
<gene>
    <name evidence="2" type="ORF">HK103_001854</name>
</gene>
<dbReference type="Proteomes" id="UP001210925">
    <property type="component" value="Unassembled WGS sequence"/>
</dbReference>
<evidence type="ECO:0000313" key="3">
    <source>
        <dbReference type="Proteomes" id="UP001210925"/>
    </source>
</evidence>
<comment type="caution">
    <text evidence="2">The sequence shown here is derived from an EMBL/GenBank/DDBJ whole genome shotgun (WGS) entry which is preliminary data.</text>
</comment>
<dbReference type="EMBL" id="JADGKB010000156">
    <property type="protein sequence ID" value="KAJ3252052.1"/>
    <property type="molecule type" value="Genomic_DNA"/>
</dbReference>
<reference evidence="2" key="1">
    <citation type="submission" date="2020-05" db="EMBL/GenBank/DDBJ databases">
        <title>Phylogenomic resolution of chytrid fungi.</title>
        <authorList>
            <person name="Stajich J.E."/>
            <person name="Amses K."/>
            <person name="Simmons R."/>
            <person name="Seto K."/>
            <person name="Myers J."/>
            <person name="Bonds A."/>
            <person name="Quandt C.A."/>
            <person name="Barry K."/>
            <person name="Liu P."/>
            <person name="Grigoriev I."/>
            <person name="Longcore J.E."/>
            <person name="James T.Y."/>
        </authorList>
    </citation>
    <scope>NUCLEOTIDE SEQUENCE</scope>
    <source>
        <strain evidence="2">PLAUS21</strain>
    </source>
</reference>
<accession>A0AAD5UAT8</accession>
<protein>
    <submittedName>
        <fullName evidence="2">Uncharacterized protein</fullName>
    </submittedName>
</protein>
<sequence length="132" mass="14397">MKFLLASLMSSAAAYITGAVMFYEQDCPAGGQLPPIFNIKPDSKITPKNVESIKSLQWAYPSTSFQLLFYLNDAATDPYAVITGPPNPSYSGNLCGFQNPKGLQVLSLNDAVIGNSDRLFINDDSYCKFILV</sequence>
<organism evidence="2 3">
    <name type="scientific">Boothiomyces macroporosus</name>
    <dbReference type="NCBI Taxonomy" id="261099"/>
    <lineage>
        <taxon>Eukaryota</taxon>
        <taxon>Fungi</taxon>
        <taxon>Fungi incertae sedis</taxon>
        <taxon>Chytridiomycota</taxon>
        <taxon>Chytridiomycota incertae sedis</taxon>
        <taxon>Chytridiomycetes</taxon>
        <taxon>Rhizophydiales</taxon>
        <taxon>Terramycetaceae</taxon>
        <taxon>Boothiomyces</taxon>
    </lineage>
</organism>
<dbReference type="AlphaFoldDB" id="A0AAD5UAT8"/>
<keyword evidence="1" id="KW-0732">Signal</keyword>
<feature type="signal peptide" evidence="1">
    <location>
        <begin position="1"/>
        <end position="19"/>
    </location>
</feature>